<organism evidence="7 8">
    <name type="scientific">Aureimonas jatrophae</name>
    <dbReference type="NCBI Taxonomy" id="1166073"/>
    <lineage>
        <taxon>Bacteria</taxon>
        <taxon>Pseudomonadati</taxon>
        <taxon>Pseudomonadota</taxon>
        <taxon>Alphaproteobacteria</taxon>
        <taxon>Hyphomicrobiales</taxon>
        <taxon>Aurantimonadaceae</taxon>
        <taxon>Aureimonas</taxon>
    </lineage>
</organism>
<comment type="cofactor">
    <cofactor evidence="1">
        <name>Mg(2+)</name>
        <dbReference type="ChEBI" id="CHEBI:18420"/>
    </cofactor>
</comment>
<dbReference type="Gene3D" id="3.90.79.10">
    <property type="entry name" value="Nucleoside Triphosphate Pyrophosphohydrolase"/>
    <property type="match status" value="1"/>
</dbReference>
<dbReference type="Gene3D" id="2.20.70.10">
    <property type="match status" value="1"/>
</dbReference>
<dbReference type="GO" id="GO:0016787">
    <property type="term" value="F:hydrolase activity"/>
    <property type="evidence" value="ECO:0007669"/>
    <property type="project" value="UniProtKB-KW"/>
</dbReference>
<dbReference type="InterPro" id="IPR020084">
    <property type="entry name" value="NUDIX_hydrolase_CS"/>
</dbReference>
<dbReference type="PRINTS" id="PR00502">
    <property type="entry name" value="NUDIXFAMILY"/>
</dbReference>
<evidence type="ECO:0000256" key="4">
    <source>
        <dbReference type="RuleBase" id="RU003476"/>
    </source>
</evidence>
<keyword evidence="2 4" id="KW-0378">Hydrolase</keyword>
<evidence type="ECO:0000256" key="3">
    <source>
        <dbReference type="ARBA" id="ARBA00022842"/>
    </source>
</evidence>
<evidence type="ECO:0000313" key="7">
    <source>
        <dbReference type="EMBL" id="SDN50603.1"/>
    </source>
</evidence>
<dbReference type="EMBL" id="FNIT01000001">
    <property type="protein sequence ID" value="SDN50603.1"/>
    <property type="molecule type" value="Genomic_DNA"/>
</dbReference>
<keyword evidence="3" id="KW-0460">Magnesium</keyword>
<feature type="domain" description="Nudix hydrolase" evidence="6">
    <location>
        <begin position="34"/>
        <end position="157"/>
    </location>
</feature>
<dbReference type="InterPro" id="IPR015797">
    <property type="entry name" value="NUDIX_hydrolase-like_dom_sf"/>
</dbReference>
<dbReference type="Pfam" id="PF00293">
    <property type="entry name" value="NUDIX"/>
    <property type="match status" value="1"/>
</dbReference>
<comment type="similarity">
    <text evidence="4">Belongs to the Nudix hydrolase family.</text>
</comment>
<evidence type="ECO:0000256" key="2">
    <source>
        <dbReference type="ARBA" id="ARBA00022801"/>
    </source>
</evidence>
<dbReference type="InterPro" id="IPR000086">
    <property type="entry name" value="NUDIX_hydrolase_dom"/>
</dbReference>
<dbReference type="AlphaFoldDB" id="A0A1H0BYA0"/>
<dbReference type="STRING" id="1166073.SAMN05192530_10156"/>
<dbReference type="OrthoDB" id="9761969at2"/>
<evidence type="ECO:0000256" key="5">
    <source>
        <dbReference type="SAM" id="MobiDB-lite"/>
    </source>
</evidence>
<evidence type="ECO:0000256" key="1">
    <source>
        <dbReference type="ARBA" id="ARBA00001946"/>
    </source>
</evidence>
<evidence type="ECO:0000259" key="6">
    <source>
        <dbReference type="PROSITE" id="PS51462"/>
    </source>
</evidence>
<dbReference type="PANTHER" id="PTHR43222:SF2">
    <property type="entry name" value="NUDIX HYDROLASE 23, CHLOROPLASTIC"/>
    <property type="match status" value="1"/>
</dbReference>
<dbReference type="InterPro" id="IPR029401">
    <property type="entry name" value="Nudix_N"/>
</dbReference>
<dbReference type="SUPFAM" id="SSF55811">
    <property type="entry name" value="Nudix"/>
    <property type="match status" value="1"/>
</dbReference>
<evidence type="ECO:0000313" key="8">
    <source>
        <dbReference type="Proteomes" id="UP000198793"/>
    </source>
</evidence>
<feature type="region of interest" description="Disordered" evidence="5">
    <location>
        <begin position="161"/>
        <end position="190"/>
    </location>
</feature>
<dbReference type="PROSITE" id="PS51462">
    <property type="entry name" value="NUDIX"/>
    <property type="match status" value="1"/>
</dbReference>
<name>A0A1H0BYA0_9HYPH</name>
<dbReference type="Proteomes" id="UP000198793">
    <property type="component" value="Unassembled WGS sequence"/>
</dbReference>
<gene>
    <name evidence="7" type="ORF">SAMN05192530_10156</name>
</gene>
<dbReference type="CDD" id="cd04511">
    <property type="entry name" value="NUDIX_Hydrolase"/>
    <property type="match status" value="1"/>
</dbReference>
<reference evidence="7 8" key="1">
    <citation type="submission" date="2016-10" db="EMBL/GenBank/DDBJ databases">
        <authorList>
            <person name="de Groot N.N."/>
        </authorList>
    </citation>
    <scope>NUCLEOTIDE SEQUENCE [LARGE SCALE GENOMIC DNA]</scope>
    <source>
        <strain evidence="8">L7-484,KACC 16230,DSM 25025</strain>
    </source>
</reference>
<keyword evidence="8" id="KW-1185">Reference proteome</keyword>
<proteinExistence type="inferred from homology"/>
<dbReference type="RefSeq" id="WP_090669366.1">
    <property type="nucleotide sequence ID" value="NZ_FNIT01000001.1"/>
</dbReference>
<dbReference type="Pfam" id="PF14803">
    <property type="entry name" value="Zn_ribbon_Nudix"/>
    <property type="match status" value="1"/>
</dbReference>
<accession>A0A1H0BYA0</accession>
<sequence>MSDPLLPSFTLRIPEGDGLPRKVCDHCGFVAYENPKIVVGSVVRADDTVLLCRRAIEPRRGFWTIPAGYMELNETPEEGAIREAHEEAGARIAIERLLAVYSVPRISQVQLIFRATLEDRGLEAGPESLELRLFRWDDIPWDELAFPSVHWALNHEREATAGASPVPFGNPAGAAGTHMPDGRPLPVGDF</sequence>
<dbReference type="InterPro" id="IPR020476">
    <property type="entry name" value="Nudix_hydrolase"/>
</dbReference>
<dbReference type="PROSITE" id="PS00893">
    <property type="entry name" value="NUDIX_BOX"/>
    <property type="match status" value="1"/>
</dbReference>
<protein>
    <submittedName>
        <fullName evidence="7">ADP-ribose pyrophosphatase YjhB, NUDIX family</fullName>
    </submittedName>
</protein>
<dbReference type="PANTHER" id="PTHR43222">
    <property type="entry name" value="NUDIX HYDROLASE 23"/>
    <property type="match status" value="1"/>
</dbReference>